<protein>
    <recommendedName>
        <fullName evidence="1">Ribonuclease P protein subunit</fullName>
    </recommendedName>
</protein>
<feature type="region of interest" description="Disordered" evidence="2">
    <location>
        <begin position="39"/>
        <end position="76"/>
    </location>
</feature>
<evidence type="ECO:0000256" key="1">
    <source>
        <dbReference type="PIRNR" id="PIRNR027081"/>
    </source>
</evidence>
<dbReference type="AlphaFoldDB" id="A0A8J5QK78"/>
<dbReference type="GO" id="GO:0001682">
    <property type="term" value="P:tRNA 5'-leader removal"/>
    <property type="evidence" value="ECO:0007669"/>
    <property type="project" value="InterPro"/>
</dbReference>
<feature type="compositionally biased region" description="Polar residues" evidence="2">
    <location>
        <begin position="39"/>
        <end position="69"/>
    </location>
</feature>
<organism evidence="3 4">
    <name type="scientific">[Candida] subhashii</name>
    <dbReference type="NCBI Taxonomy" id="561895"/>
    <lineage>
        <taxon>Eukaryota</taxon>
        <taxon>Fungi</taxon>
        <taxon>Dikarya</taxon>
        <taxon>Ascomycota</taxon>
        <taxon>Saccharomycotina</taxon>
        <taxon>Pichiomycetes</taxon>
        <taxon>Debaryomycetaceae</taxon>
        <taxon>Spathaspora</taxon>
    </lineage>
</organism>
<sequence length="299" mass="34454">MNNRGNELEKHLLTRCYDKQDRIIELLTSRYSITGDQKPTIVFGQSSDSTTNKPKSLLHQEQSSQSNITPERKQSTRRDLKLYIQTTLKNQKKLIKRIQSYNRKPTKTANPFPFQKMILHYNIPQFDNFRTINALWQKYIQDLLFPQSQQNNLAMANILPKLATADYNGCLVTVLQSRNRNCVGMRGIVVWDAQHSFIIVVPNGRDCKEWKEGGEGGDVSVSEMVGGLRVVPKKHTLFGFDVIIPKKKRTETKEGQEEVEEEEEDDECIGFTILGSRFEFRSVDRSGKKFKNHSVDDIL</sequence>
<evidence type="ECO:0000313" key="4">
    <source>
        <dbReference type="Proteomes" id="UP000694255"/>
    </source>
</evidence>
<keyword evidence="1" id="KW-0819">tRNA processing</keyword>
<dbReference type="PANTHER" id="PTHR13348:SF0">
    <property type="entry name" value="RIBONUCLEASE P PROTEIN SUBUNIT P29"/>
    <property type="match status" value="1"/>
</dbReference>
<dbReference type="InterPro" id="IPR002730">
    <property type="entry name" value="Rpp29/RNP1"/>
</dbReference>
<evidence type="ECO:0000256" key="2">
    <source>
        <dbReference type="SAM" id="MobiDB-lite"/>
    </source>
</evidence>
<dbReference type="GO" id="GO:0000172">
    <property type="term" value="C:ribonuclease MRP complex"/>
    <property type="evidence" value="ECO:0007669"/>
    <property type="project" value="InterPro"/>
</dbReference>
<dbReference type="InterPro" id="IPR016848">
    <property type="entry name" value="RNase_P/MRP_Rpp29-subunit"/>
</dbReference>
<dbReference type="PIRSF" id="PIRSF027081">
    <property type="entry name" value="RNase_P/MRP_p29_subunit"/>
    <property type="match status" value="1"/>
</dbReference>
<dbReference type="EMBL" id="JAGSYN010000029">
    <property type="protein sequence ID" value="KAG7666231.1"/>
    <property type="molecule type" value="Genomic_DNA"/>
</dbReference>
<evidence type="ECO:0000313" key="3">
    <source>
        <dbReference type="EMBL" id="KAG7666231.1"/>
    </source>
</evidence>
<dbReference type="Proteomes" id="UP000694255">
    <property type="component" value="Unassembled WGS sequence"/>
</dbReference>
<reference evidence="3 4" key="1">
    <citation type="journal article" date="2021" name="DNA Res.">
        <title>Genome analysis of Candida subhashii reveals its hybrid nature and dual mitochondrial genome conformations.</title>
        <authorList>
            <person name="Mixao V."/>
            <person name="Hegedusova E."/>
            <person name="Saus E."/>
            <person name="Pryszcz L.P."/>
            <person name="Cillingova A."/>
            <person name="Nosek J."/>
            <person name="Gabaldon T."/>
        </authorList>
    </citation>
    <scope>NUCLEOTIDE SEQUENCE [LARGE SCALE GENOMIC DNA]</scope>
    <source>
        <strain evidence="3 4">CBS 10753</strain>
    </source>
</reference>
<proteinExistence type="predicted"/>
<accession>A0A8J5QK78</accession>
<dbReference type="SMART" id="SM00538">
    <property type="entry name" value="POP4"/>
    <property type="match status" value="1"/>
</dbReference>
<dbReference type="RefSeq" id="XP_049266463.1">
    <property type="nucleotide sequence ID" value="XM_049406019.1"/>
</dbReference>
<dbReference type="PANTHER" id="PTHR13348">
    <property type="entry name" value="RIBONUCLEASE P SUBUNIT P29"/>
    <property type="match status" value="1"/>
</dbReference>
<dbReference type="GeneID" id="73467027"/>
<comment type="caution">
    <text evidence="3">The sequence shown here is derived from an EMBL/GenBank/DDBJ whole genome shotgun (WGS) entry which is preliminary data.</text>
</comment>
<name>A0A8J5QK78_9ASCO</name>
<dbReference type="GO" id="GO:0006364">
    <property type="term" value="P:rRNA processing"/>
    <property type="evidence" value="ECO:0007669"/>
    <property type="project" value="TreeGrafter"/>
</dbReference>
<dbReference type="OrthoDB" id="124041at2759"/>
<dbReference type="Pfam" id="PF01868">
    <property type="entry name" value="RNase_P-MRP_p29"/>
    <property type="match status" value="1"/>
</dbReference>
<keyword evidence="4" id="KW-1185">Reference proteome</keyword>
<dbReference type="GO" id="GO:0030677">
    <property type="term" value="C:ribonuclease P complex"/>
    <property type="evidence" value="ECO:0007669"/>
    <property type="project" value="InterPro"/>
</dbReference>
<dbReference type="GO" id="GO:0033204">
    <property type="term" value="F:ribonuclease P RNA binding"/>
    <property type="evidence" value="ECO:0007669"/>
    <property type="project" value="InterPro"/>
</dbReference>
<keyword evidence="1" id="KW-0539">Nucleus</keyword>
<gene>
    <name evidence="3" type="ORF">J8A68_000226</name>
</gene>